<evidence type="ECO:0000256" key="4">
    <source>
        <dbReference type="ARBA" id="ARBA00023136"/>
    </source>
</evidence>
<accession>A0A7J9FCA7</accession>
<evidence type="ECO:0000313" key="7">
    <source>
        <dbReference type="Proteomes" id="UP000593568"/>
    </source>
</evidence>
<dbReference type="GO" id="GO:0016236">
    <property type="term" value="P:macroautophagy"/>
    <property type="evidence" value="ECO:0007669"/>
    <property type="project" value="TreeGrafter"/>
</dbReference>
<dbReference type="Proteomes" id="UP000593568">
    <property type="component" value="Unassembled WGS sequence"/>
</dbReference>
<keyword evidence="7" id="KW-1185">Reference proteome</keyword>
<evidence type="ECO:0000256" key="1">
    <source>
        <dbReference type="ARBA" id="ARBA00004141"/>
    </source>
</evidence>
<evidence type="ECO:0000256" key="5">
    <source>
        <dbReference type="SAM" id="Phobius"/>
    </source>
</evidence>
<dbReference type="GO" id="GO:0016020">
    <property type="term" value="C:membrane"/>
    <property type="evidence" value="ECO:0007669"/>
    <property type="project" value="UniProtKB-SubCell"/>
</dbReference>
<feature type="transmembrane region" description="Helical" evidence="5">
    <location>
        <begin position="53"/>
        <end position="78"/>
    </location>
</feature>
<dbReference type="PANTHER" id="PTHR21389">
    <property type="entry name" value="P53 INDUCED PROTEIN"/>
    <property type="match status" value="1"/>
</dbReference>
<dbReference type="GO" id="GO:0005783">
    <property type="term" value="C:endoplasmic reticulum"/>
    <property type="evidence" value="ECO:0007669"/>
    <property type="project" value="TreeGrafter"/>
</dbReference>
<dbReference type="AlphaFoldDB" id="A0A7J9FCA7"/>
<feature type="transmembrane region" description="Helical" evidence="5">
    <location>
        <begin position="258"/>
        <end position="277"/>
    </location>
</feature>
<proteinExistence type="predicted"/>
<keyword evidence="4 5" id="KW-0472">Membrane</keyword>
<feature type="transmembrane region" description="Helical" evidence="5">
    <location>
        <begin position="145"/>
        <end position="165"/>
    </location>
</feature>
<sequence length="416" mass="47181">MEDIKPLIEALKTKLKQALILWAEGFREACCLHRVIVLCRRSKKLMIRTGQCFLLNGFIFLGSLFVLNSVVIPTLQWILPDHYSQTSCEAMSEFHGVFKFYSFLRGFLIQLFYLFEYLAEEVDRKKRIPKRPIIVTVPCNNTIKLVIAAFSQINFVTAVIISLSPPFGRELHALCFIDITNSILVLSLICIQLYSEQSMVRSCLYNDIATHGFAAMGRSGPSTVESLKQNDTLTSDSEVHAARPAGLGGIMIGIGEQVYSLLLLTFFFFEVYATGFIPYIGKALNFVLLSWMYAYYCFEYKWNFTEWGLEKRLDFFETNWAFFAGFGSPCVLAIFFFSPLVGYGFMAVLFPLVHLGPFSCSFGTEAEQVISTQRGRFTGAQLGKVPVFYAADTLLMRVLSLFPSESRERTQDNKTL</sequence>
<name>A0A7J9FCA7_9ROSI</name>
<dbReference type="Pfam" id="PF07264">
    <property type="entry name" value="EI24"/>
    <property type="match status" value="1"/>
</dbReference>
<evidence type="ECO:0000256" key="2">
    <source>
        <dbReference type="ARBA" id="ARBA00022692"/>
    </source>
</evidence>
<protein>
    <submittedName>
        <fullName evidence="6">Uncharacterized protein</fullName>
    </submittedName>
</protein>
<comment type="subcellular location">
    <subcellularLocation>
        <location evidence="1">Membrane</location>
        <topology evidence="1">Multi-pass membrane protein</topology>
    </subcellularLocation>
</comment>
<feature type="transmembrane region" description="Helical" evidence="5">
    <location>
        <begin position="98"/>
        <end position="119"/>
    </location>
</feature>
<evidence type="ECO:0000313" key="6">
    <source>
        <dbReference type="EMBL" id="MBA0782195.1"/>
    </source>
</evidence>
<organism evidence="6 7">
    <name type="scientific">Gossypium trilobum</name>
    <dbReference type="NCBI Taxonomy" id="34281"/>
    <lineage>
        <taxon>Eukaryota</taxon>
        <taxon>Viridiplantae</taxon>
        <taxon>Streptophyta</taxon>
        <taxon>Embryophyta</taxon>
        <taxon>Tracheophyta</taxon>
        <taxon>Spermatophyta</taxon>
        <taxon>Magnoliopsida</taxon>
        <taxon>eudicotyledons</taxon>
        <taxon>Gunneridae</taxon>
        <taxon>Pentapetalae</taxon>
        <taxon>rosids</taxon>
        <taxon>malvids</taxon>
        <taxon>Malvales</taxon>
        <taxon>Malvaceae</taxon>
        <taxon>Malvoideae</taxon>
        <taxon>Gossypium</taxon>
    </lineage>
</organism>
<dbReference type="EMBL" id="JABEZW010000012">
    <property type="protein sequence ID" value="MBA0782195.1"/>
    <property type="molecule type" value="Genomic_DNA"/>
</dbReference>
<keyword evidence="2 5" id="KW-0812">Transmembrane</keyword>
<evidence type="ECO:0000256" key="3">
    <source>
        <dbReference type="ARBA" id="ARBA00022989"/>
    </source>
</evidence>
<reference evidence="6 7" key="1">
    <citation type="journal article" date="2019" name="Genome Biol. Evol.">
        <title>Insights into the evolution of the New World diploid cottons (Gossypium, subgenus Houzingenia) based on genome sequencing.</title>
        <authorList>
            <person name="Grover C.E."/>
            <person name="Arick M.A. 2nd"/>
            <person name="Thrash A."/>
            <person name="Conover J.L."/>
            <person name="Sanders W.S."/>
            <person name="Peterson D.G."/>
            <person name="Frelichowski J.E."/>
            <person name="Scheffler J.A."/>
            <person name="Scheffler B.E."/>
            <person name="Wendel J.F."/>
        </authorList>
    </citation>
    <scope>NUCLEOTIDE SEQUENCE [LARGE SCALE GENOMIC DNA]</scope>
    <source>
        <strain evidence="6">8</strain>
        <tissue evidence="6">Leaf</tissue>
    </source>
</reference>
<feature type="transmembrane region" description="Helical" evidence="5">
    <location>
        <begin position="171"/>
        <end position="194"/>
    </location>
</feature>
<dbReference type="InterPro" id="IPR059112">
    <property type="entry name" value="CysZ/EI24"/>
</dbReference>
<gene>
    <name evidence="6" type="ORF">Gotri_003055</name>
</gene>
<comment type="caution">
    <text evidence="6">The sequence shown here is derived from an EMBL/GenBank/DDBJ whole genome shotgun (WGS) entry which is preliminary data.</text>
</comment>
<keyword evidence="3 5" id="KW-1133">Transmembrane helix</keyword>
<dbReference type="PANTHER" id="PTHR21389:SF0">
    <property type="entry name" value="ETOPOSIDE-INDUCED PROTEIN 2.4 HOMOLOG"/>
    <property type="match status" value="1"/>
</dbReference>